<dbReference type="EMBL" id="UNSH01000036">
    <property type="protein sequence ID" value="SZF01446.1"/>
    <property type="molecule type" value="Genomic_DNA"/>
</dbReference>
<feature type="chain" id="PRO_5016781372" evidence="1">
    <location>
        <begin position="16"/>
        <end position="127"/>
    </location>
</feature>
<name>A0A383UNQ6_BLUHO</name>
<feature type="signal peptide" evidence="1">
    <location>
        <begin position="1"/>
        <end position="15"/>
    </location>
</feature>
<protein>
    <submittedName>
        <fullName evidence="2">Uncharacterized protein</fullName>
    </submittedName>
</protein>
<reference evidence="2 3" key="1">
    <citation type="submission" date="2017-11" db="EMBL/GenBank/DDBJ databases">
        <authorList>
            <person name="Kracher B."/>
        </authorList>
    </citation>
    <scope>NUCLEOTIDE SEQUENCE [LARGE SCALE GENOMIC DNA]</scope>
    <source>
        <strain evidence="2 3">RACE1</strain>
    </source>
</reference>
<dbReference type="AlphaFoldDB" id="A0A383UNQ6"/>
<dbReference type="Proteomes" id="UP000275772">
    <property type="component" value="Unassembled WGS sequence"/>
</dbReference>
<gene>
    <name evidence="2" type="ORF">BLGHR1_12212</name>
</gene>
<evidence type="ECO:0000313" key="2">
    <source>
        <dbReference type="EMBL" id="SZF01446.1"/>
    </source>
</evidence>
<keyword evidence="1" id="KW-0732">Signal</keyword>
<proteinExistence type="predicted"/>
<evidence type="ECO:0000256" key="1">
    <source>
        <dbReference type="SAM" id="SignalP"/>
    </source>
</evidence>
<dbReference type="VEuPathDB" id="FungiDB:BLGHR1_12212-2"/>
<sequence length="127" mass="14533">MIALRLGCVVRCVFGYLVMTKNEEWSSIIAAVCEPDAEITYSRLQSDFARYKKVVNESTIHGFLLHRSSTSHKIDYDYNIIKSISTNYYIFVSILTSPVDSVLSLSWLQIIACDNMNTRRVTNFLAH</sequence>
<organism evidence="2 3">
    <name type="scientific">Blumeria hordei</name>
    <name type="common">Barley powdery mildew</name>
    <name type="synonym">Blumeria graminis f. sp. hordei</name>
    <dbReference type="NCBI Taxonomy" id="2867405"/>
    <lineage>
        <taxon>Eukaryota</taxon>
        <taxon>Fungi</taxon>
        <taxon>Dikarya</taxon>
        <taxon>Ascomycota</taxon>
        <taxon>Pezizomycotina</taxon>
        <taxon>Leotiomycetes</taxon>
        <taxon>Erysiphales</taxon>
        <taxon>Erysiphaceae</taxon>
        <taxon>Blumeria</taxon>
    </lineage>
</organism>
<evidence type="ECO:0000313" key="3">
    <source>
        <dbReference type="Proteomes" id="UP000275772"/>
    </source>
</evidence>
<accession>A0A383UNQ6</accession>